<evidence type="ECO:0000313" key="3">
    <source>
        <dbReference type="EMBL" id="QRG68238.1"/>
    </source>
</evidence>
<feature type="compositionally biased region" description="Low complexity" evidence="1">
    <location>
        <begin position="102"/>
        <end position="117"/>
    </location>
</feature>
<feature type="compositionally biased region" description="Basic and acidic residues" evidence="1">
    <location>
        <begin position="149"/>
        <end position="185"/>
    </location>
</feature>
<dbReference type="RefSeq" id="WP_203355245.1">
    <property type="nucleotide sequence ID" value="NZ_CP069127.1"/>
</dbReference>
<gene>
    <name evidence="3" type="ORF">JNE38_03415</name>
</gene>
<organism evidence="3 4">
    <name type="scientific">Brevibacillus choshinensis</name>
    <dbReference type="NCBI Taxonomy" id="54911"/>
    <lineage>
        <taxon>Bacteria</taxon>
        <taxon>Bacillati</taxon>
        <taxon>Bacillota</taxon>
        <taxon>Bacilli</taxon>
        <taxon>Bacillales</taxon>
        <taxon>Paenibacillaceae</taxon>
        <taxon>Brevibacillus</taxon>
    </lineage>
</organism>
<accession>A0ABX7FPR9</accession>
<sequence length="185" mass="20918">MHKNVGTTDAIIRITGGLVGLAYGIGKMSRRPYNAPWLLMALSAMKVAEGVTRHCPMYRAMGINTRSEKGMQNIWDQAKGKGVQMVMKQVTNKMNSRKNEETQTNSSTQQMQQSTPSVKQEGSYRSKSHRLSAEDELLEKAARDFVTLRSEDNELQSREMESAASREKSQSEQYSSDEHRYPTYS</sequence>
<evidence type="ECO:0000259" key="2">
    <source>
        <dbReference type="Pfam" id="PF11127"/>
    </source>
</evidence>
<keyword evidence="4" id="KW-1185">Reference proteome</keyword>
<dbReference type="InterPro" id="IPR021309">
    <property type="entry name" value="YgaP-like_TM"/>
</dbReference>
<feature type="domain" description="Inner membrane protein YgaP-like transmembrane" evidence="2">
    <location>
        <begin position="1"/>
        <end position="68"/>
    </location>
</feature>
<dbReference type="Proteomes" id="UP000596248">
    <property type="component" value="Chromosome"/>
</dbReference>
<dbReference type="Pfam" id="PF11127">
    <property type="entry name" value="YgaP-like_TM"/>
    <property type="match status" value="1"/>
</dbReference>
<protein>
    <submittedName>
        <fullName evidence="3">DUF2892 domain-containing protein</fullName>
    </submittedName>
</protein>
<evidence type="ECO:0000313" key="4">
    <source>
        <dbReference type="Proteomes" id="UP000596248"/>
    </source>
</evidence>
<feature type="region of interest" description="Disordered" evidence="1">
    <location>
        <begin position="93"/>
        <end position="135"/>
    </location>
</feature>
<feature type="region of interest" description="Disordered" evidence="1">
    <location>
        <begin position="148"/>
        <end position="185"/>
    </location>
</feature>
<name>A0ABX7FPR9_BRECH</name>
<proteinExistence type="predicted"/>
<evidence type="ECO:0000256" key="1">
    <source>
        <dbReference type="SAM" id="MobiDB-lite"/>
    </source>
</evidence>
<dbReference type="EMBL" id="CP069127">
    <property type="protein sequence ID" value="QRG68238.1"/>
    <property type="molecule type" value="Genomic_DNA"/>
</dbReference>
<reference evidence="3 4" key="1">
    <citation type="submission" date="2021-01" db="EMBL/GenBank/DDBJ databases">
        <title>Identification of strong promoters based on the transcriptome of Brevibacillus choshinensis.</title>
        <authorList>
            <person name="Yao D."/>
            <person name="Zhang K."/>
            <person name="Wu J."/>
        </authorList>
    </citation>
    <scope>NUCLEOTIDE SEQUENCE [LARGE SCALE GENOMIC DNA]</scope>
    <source>
        <strain evidence="3 4">HPD31-SP3</strain>
    </source>
</reference>